<reference evidence="2 3" key="1">
    <citation type="submission" date="2019-08" db="EMBL/GenBank/DDBJ databases">
        <title>Whole genome of Aphis craccivora.</title>
        <authorList>
            <person name="Voronova N.V."/>
            <person name="Shulinski R.S."/>
            <person name="Bandarenka Y.V."/>
            <person name="Zhorov D.G."/>
            <person name="Warner D."/>
        </authorList>
    </citation>
    <scope>NUCLEOTIDE SEQUENCE [LARGE SCALE GENOMIC DNA]</scope>
    <source>
        <strain evidence="2">180601</strain>
        <tissue evidence="2">Whole Body</tissue>
    </source>
</reference>
<dbReference type="AlphaFoldDB" id="A0A6G0ZSB7"/>
<dbReference type="Proteomes" id="UP000478052">
    <property type="component" value="Unassembled WGS sequence"/>
</dbReference>
<gene>
    <name evidence="2" type="ORF">FWK35_00001991</name>
</gene>
<evidence type="ECO:0000313" key="2">
    <source>
        <dbReference type="EMBL" id="KAF0774149.1"/>
    </source>
</evidence>
<feature type="signal peptide" evidence="1">
    <location>
        <begin position="1"/>
        <end position="23"/>
    </location>
</feature>
<name>A0A6G0ZSB7_APHCR</name>
<feature type="non-terminal residue" evidence="2">
    <location>
        <position position="1"/>
    </location>
</feature>
<accession>A0A6G0ZSB7</accession>
<keyword evidence="1" id="KW-0732">Signal</keyword>
<dbReference type="EMBL" id="VUJU01000006">
    <property type="protein sequence ID" value="KAF0774149.1"/>
    <property type="molecule type" value="Genomic_DNA"/>
</dbReference>
<evidence type="ECO:0000256" key="1">
    <source>
        <dbReference type="SAM" id="SignalP"/>
    </source>
</evidence>
<keyword evidence="3" id="KW-1185">Reference proteome</keyword>
<evidence type="ECO:0000313" key="3">
    <source>
        <dbReference type="Proteomes" id="UP000478052"/>
    </source>
</evidence>
<protein>
    <submittedName>
        <fullName evidence="2">Uncharacterized protein</fullName>
    </submittedName>
</protein>
<proteinExistence type="predicted"/>
<feature type="chain" id="PRO_5026222284" evidence="1">
    <location>
        <begin position="24"/>
        <end position="169"/>
    </location>
</feature>
<comment type="caution">
    <text evidence="2">The sequence shown here is derived from an EMBL/GenBank/DDBJ whole genome shotgun (WGS) entry which is preliminary data.</text>
</comment>
<organism evidence="2 3">
    <name type="scientific">Aphis craccivora</name>
    <name type="common">Cowpea aphid</name>
    <dbReference type="NCBI Taxonomy" id="307492"/>
    <lineage>
        <taxon>Eukaryota</taxon>
        <taxon>Metazoa</taxon>
        <taxon>Ecdysozoa</taxon>
        <taxon>Arthropoda</taxon>
        <taxon>Hexapoda</taxon>
        <taxon>Insecta</taxon>
        <taxon>Pterygota</taxon>
        <taxon>Neoptera</taxon>
        <taxon>Paraneoptera</taxon>
        <taxon>Hemiptera</taxon>
        <taxon>Sternorrhyncha</taxon>
        <taxon>Aphidomorpha</taxon>
        <taxon>Aphidoidea</taxon>
        <taxon>Aphididae</taxon>
        <taxon>Aphidini</taxon>
        <taxon>Aphis</taxon>
        <taxon>Aphis</taxon>
    </lineage>
</organism>
<sequence length="169" mass="20133">ILNGAMNVLILQCCVFFFVSVYTRTCRNNARISKFGGFRFCIGRSFFEFPNSLQKRREKPKKKRRKNGNFYAKPDLTKTIFLNGCNSKTNHCKYIKISPNSQFYFISVYSSNFYEICRKREKLQRNDNDLSSNDFKYFISRKYLKILPFLIISHKVENIIQAYNNYKIT</sequence>